<dbReference type="AlphaFoldDB" id="A0A6B9FD44"/>
<dbReference type="Proteomes" id="UP000428325">
    <property type="component" value="Chromosome"/>
</dbReference>
<dbReference type="GO" id="GO:0008757">
    <property type="term" value="F:S-adenosylmethionine-dependent methyltransferase activity"/>
    <property type="evidence" value="ECO:0007669"/>
    <property type="project" value="InterPro"/>
</dbReference>
<gene>
    <name evidence="4" type="ORF">EI982_18070</name>
</gene>
<feature type="domain" description="Methyltransferase type 11" evidence="3">
    <location>
        <begin position="42"/>
        <end position="139"/>
    </location>
</feature>
<dbReference type="GO" id="GO:0032259">
    <property type="term" value="P:methylation"/>
    <property type="evidence" value="ECO:0007669"/>
    <property type="project" value="UniProtKB-KW"/>
</dbReference>
<dbReference type="SUPFAM" id="SSF53335">
    <property type="entry name" value="S-adenosyl-L-methionine-dependent methyltransferases"/>
    <property type="match status" value="1"/>
</dbReference>
<dbReference type="GO" id="GO:0006400">
    <property type="term" value="P:tRNA modification"/>
    <property type="evidence" value="ECO:0007669"/>
    <property type="project" value="UniProtKB-ARBA"/>
</dbReference>
<dbReference type="GO" id="GO:0008175">
    <property type="term" value="F:tRNA methyltransferase activity"/>
    <property type="evidence" value="ECO:0007669"/>
    <property type="project" value="UniProtKB-ARBA"/>
</dbReference>
<evidence type="ECO:0000256" key="1">
    <source>
        <dbReference type="ARBA" id="ARBA00022603"/>
    </source>
</evidence>
<organism evidence="4 5">
    <name type="scientific">Haloplanus rallus</name>
    <dbReference type="NCBI Taxonomy" id="1816183"/>
    <lineage>
        <taxon>Archaea</taxon>
        <taxon>Methanobacteriati</taxon>
        <taxon>Methanobacteriota</taxon>
        <taxon>Stenosarchaea group</taxon>
        <taxon>Halobacteria</taxon>
        <taxon>Halobacteriales</taxon>
        <taxon>Haloferacaceae</taxon>
        <taxon>Haloplanus</taxon>
    </lineage>
</organism>
<dbReference type="InterPro" id="IPR051422">
    <property type="entry name" value="AlkB_tRNA_MeTrf/Diox"/>
</dbReference>
<dbReference type="Pfam" id="PF08241">
    <property type="entry name" value="Methyltransf_11"/>
    <property type="match status" value="1"/>
</dbReference>
<evidence type="ECO:0000259" key="3">
    <source>
        <dbReference type="Pfam" id="PF08241"/>
    </source>
</evidence>
<proteinExistence type="predicted"/>
<sequence length="212" mass="23243">MEAPEPRHTYDRIAEHFAATREHPWPEVESFVADADPAALALDVGCGNGRHAEVLADVADRVLGLDVSRGLLRTARDRRTDRGFAVDLLQGDAARLPVRTDRVGLGVYVAALHHLRPRERRIGSLDELARVLAPGGRALVGVWSTTHDRFDATAGFDTTVDWTLPGGETLPRYYHVYDPTEFDEDLAASDLEPVDCFESSGNCYAVVGPPSR</sequence>
<keyword evidence="5" id="KW-1185">Reference proteome</keyword>
<dbReference type="PANTHER" id="PTHR13069:SF21">
    <property type="entry name" value="ALKYLATED DNA REPAIR PROTEIN ALKB HOMOLOG 8"/>
    <property type="match status" value="1"/>
</dbReference>
<evidence type="ECO:0000313" key="5">
    <source>
        <dbReference type="Proteomes" id="UP000428325"/>
    </source>
</evidence>
<evidence type="ECO:0000256" key="2">
    <source>
        <dbReference type="ARBA" id="ARBA00022679"/>
    </source>
</evidence>
<dbReference type="PANTHER" id="PTHR13069">
    <property type="entry name" value="ALKYLATED DNA REPAIR PROTEIN ALKB HOMOLOG 8"/>
    <property type="match status" value="1"/>
</dbReference>
<dbReference type="OrthoDB" id="18536at2157"/>
<dbReference type="Gene3D" id="3.40.50.150">
    <property type="entry name" value="Vaccinia Virus protein VP39"/>
    <property type="match status" value="1"/>
</dbReference>
<keyword evidence="1 4" id="KW-0489">Methyltransferase</keyword>
<dbReference type="CDD" id="cd02440">
    <property type="entry name" value="AdoMet_MTases"/>
    <property type="match status" value="1"/>
</dbReference>
<name>A0A6B9FD44_9EURY</name>
<evidence type="ECO:0000313" key="4">
    <source>
        <dbReference type="EMBL" id="QGX96551.1"/>
    </source>
</evidence>
<keyword evidence="2 4" id="KW-0808">Transferase</keyword>
<dbReference type="GeneID" id="43371492"/>
<dbReference type="KEGG" id="hra:EI982_18070"/>
<protein>
    <submittedName>
        <fullName evidence="4">Class I SAM-dependent methyltransferase</fullName>
    </submittedName>
</protein>
<dbReference type="EMBL" id="CP034345">
    <property type="protein sequence ID" value="QGX96551.1"/>
    <property type="molecule type" value="Genomic_DNA"/>
</dbReference>
<dbReference type="InterPro" id="IPR029063">
    <property type="entry name" value="SAM-dependent_MTases_sf"/>
</dbReference>
<accession>A0A6B9FD44</accession>
<dbReference type="InterPro" id="IPR013216">
    <property type="entry name" value="Methyltransf_11"/>
</dbReference>
<reference evidence="4 5" key="1">
    <citation type="submission" date="2018-12" db="EMBL/GenBank/DDBJ databases">
        <title>Complete genome sequence of Haloplanus rallus MBLA0036.</title>
        <authorList>
            <person name="Nam Y.-d."/>
            <person name="Kang J."/>
            <person name="Chung W.-H."/>
            <person name="Park Y.S."/>
        </authorList>
    </citation>
    <scope>NUCLEOTIDE SEQUENCE [LARGE SCALE GENOMIC DNA]</scope>
    <source>
        <strain evidence="4 5">MBLA0036</strain>
    </source>
</reference>
<dbReference type="RefSeq" id="WP_157691013.1">
    <property type="nucleotide sequence ID" value="NZ_CP034345.1"/>
</dbReference>